<evidence type="ECO:0000313" key="3">
    <source>
        <dbReference type="EMBL" id="GLC58594.1"/>
    </source>
</evidence>
<dbReference type="InterPro" id="IPR016833">
    <property type="entry name" value="Put_Na-Bile_cotransptr"/>
</dbReference>
<comment type="caution">
    <text evidence="3">The sequence shown here is derived from an EMBL/GenBank/DDBJ whole genome shotgun (WGS) entry which is preliminary data.</text>
</comment>
<organism evidence="3 4">
    <name type="scientific">Pleodorina starrii</name>
    <dbReference type="NCBI Taxonomy" id="330485"/>
    <lineage>
        <taxon>Eukaryota</taxon>
        <taxon>Viridiplantae</taxon>
        <taxon>Chlorophyta</taxon>
        <taxon>core chlorophytes</taxon>
        <taxon>Chlorophyceae</taxon>
        <taxon>CS clade</taxon>
        <taxon>Chlamydomonadales</taxon>
        <taxon>Volvocaceae</taxon>
        <taxon>Pleodorina</taxon>
    </lineage>
</organism>
<keyword evidence="2" id="KW-1133">Transmembrane helix</keyword>
<accession>A0A9W6BUG9</accession>
<evidence type="ECO:0000313" key="4">
    <source>
        <dbReference type="Proteomes" id="UP001165080"/>
    </source>
</evidence>
<dbReference type="InterPro" id="IPR038770">
    <property type="entry name" value="Na+/solute_symporter_sf"/>
</dbReference>
<feature type="transmembrane region" description="Helical" evidence="2">
    <location>
        <begin position="374"/>
        <end position="391"/>
    </location>
</feature>
<gene>
    <name evidence="3" type="primary">PLEST005236</name>
    <name evidence="3" type="ORF">PLESTB_001378400</name>
</gene>
<dbReference type="GO" id="GO:0009941">
    <property type="term" value="C:chloroplast envelope"/>
    <property type="evidence" value="ECO:0007669"/>
    <property type="project" value="TreeGrafter"/>
</dbReference>
<dbReference type="Pfam" id="PF13593">
    <property type="entry name" value="SBF_like"/>
    <property type="match status" value="1"/>
</dbReference>
<evidence type="ECO:0000256" key="2">
    <source>
        <dbReference type="SAM" id="Phobius"/>
    </source>
</evidence>
<proteinExistence type="predicted"/>
<dbReference type="AlphaFoldDB" id="A0A9W6BUG9"/>
<feature type="transmembrane region" description="Helical" evidence="2">
    <location>
        <begin position="257"/>
        <end position="278"/>
    </location>
</feature>
<feature type="region of interest" description="Disordered" evidence="1">
    <location>
        <begin position="514"/>
        <end position="539"/>
    </location>
</feature>
<dbReference type="Gene3D" id="1.20.1530.20">
    <property type="match status" value="1"/>
</dbReference>
<feature type="transmembrane region" description="Helical" evidence="2">
    <location>
        <begin position="403"/>
        <end position="425"/>
    </location>
</feature>
<feature type="region of interest" description="Disordered" evidence="1">
    <location>
        <begin position="43"/>
        <end position="100"/>
    </location>
</feature>
<dbReference type="PANTHER" id="PTHR18640:SF10">
    <property type="entry name" value="SODIUM_METABOLITE COTRANSPORTER BASS4, CHLOROPLASTIC-RELATED"/>
    <property type="match status" value="1"/>
</dbReference>
<keyword evidence="4" id="KW-1185">Reference proteome</keyword>
<dbReference type="EMBL" id="BRXU01000023">
    <property type="protein sequence ID" value="GLC58594.1"/>
    <property type="molecule type" value="Genomic_DNA"/>
</dbReference>
<sequence length="539" mass="53480">MATEVLVWESIVAQMPDGPERSIPCIASVAHPRYRFACYATPEPGAHQSSPDSGACVSSDSSSALPRGPPAGASAPEPASATTSPSSSDSNGRSSTDDSVVRIGSQATTATAAAAASGSGGGTACHAKSDATAATAAAAAPGAGGGASVSSSTGGAVGGLAGWFRRLVTEQYLPLMLLTALLAAAVQPSWGLAASRTSLQSAVTFAIFVLQGVMLRRGEAEKALGAKGAICWGLASILIITPLAAPLAGALPLQPPGLALGLLVFACMPTTLSSGVALTQVLGGNTALALLLTIATNLTSVFTLPFILPWALQTSASLGGFCVGGGSGGAAAAVQLDPVPLLVQLVQCILLPTLVGSSLRGVSPGLRSWVDSNRRTLSVISGGLLSLVPWMQVSKALAQGVVVAPGALAAAVGCSLVLHAAYLVLNGAAAEVFRLGGTDPRVAAPTRRALIVVASQKTLPVAMAVLGRLGPAVGSEAAGCAAVTAVFSHLAQTCVDFWLVSRWLEHIRRREAAATTTEAARGGSGQGGGAVEALRPAAG</sequence>
<protein>
    <submittedName>
        <fullName evidence="3">Uncharacterized protein</fullName>
    </submittedName>
</protein>
<dbReference type="PANTHER" id="PTHR18640">
    <property type="entry name" value="SOLUTE CARRIER FAMILY 10 MEMBER 7"/>
    <property type="match status" value="1"/>
</dbReference>
<feature type="transmembrane region" description="Helical" evidence="2">
    <location>
        <begin position="172"/>
        <end position="193"/>
    </location>
</feature>
<feature type="transmembrane region" description="Helical" evidence="2">
    <location>
        <begin position="290"/>
        <end position="311"/>
    </location>
</feature>
<name>A0A9W6BUG9_9CHLO</name>
<feature type="compositionally biased region" description="Low complexity" evidence="1">
    <location>
        <begin position="49"/>
        <end position="94"/>
    </location>
</feature>
<feature type="transmembrane region" description="Helical" evidence="2">
    <location>
        <begin position="341"/>
        <end position="362"/>
    </location>
</feature>
<keyword evidence="2" id="KW-0812">Transmembrane</keyword>
<keyword evidence="2" id="KW-0472">Membrane</keyword>
<feature type="transmembrane region" description="Helical" evidence="2">
    <location>
        <begin position="229"/>
        <end position="251"/>
    </location>
</feature>
<evidence type="ECO:0000256" key="1">
    <source>
        <dbReference type="SAM" id="MobiDB-lite"/>
    </source>
</evidence>
<dbReference type="Proteomes" id="UP001165080">
    <property type="component" value="Unassembled WGS sequence"/>
</dbReference>
<reference evidence="3 4" key="1">
    <citation type="journal article" date="2023" name="Commun. Biol.">
        <title>Reorganization of the ancestral sex-determining regions during the evolution of trioecy in Pleodorina starrii.</title>
        <authorList>
            <person name="Takahashi K."/>
            <person name="Suzuki S."/>
            <person name="Kawai-Toyooka H."/>
            <person name="Yamamoto K."/>
            <person name="Hamaji T."/>
            <person name="Ootsuki R."/>
            <person name="Yamaguchi H."/>
            <person name="Kawachi M."/>
            <person name="Higashiyama T."/>
            <person name="Nozaki H."/>
        </authorList>
    </citation>
    <scope>NUCLEOTIDE SEQUENCE [LARGE SCALE GENOMIC DNA]</scope>
    <source>
        <strain evidence="3 4">NIES-4479</strain>
    </source>
</reference>
<feature type="transmembrane region" description="Helical" evidence="2">
    <location>
        <begin position="199"/>
        <end position="217"/>
    </location>
</feature>